<gene>
    <name evidence="1" type="ORF">CTAM01_01669</name>
</gene>
<organism evidence="1 2">
    <name type="scientific">Colletotrichum tamarilloi</name>
    <dbReference type="NCBI Taxonomy" id="1209934"/>
    <lineage>
        <taxon>Eukaryota</taxon>
        <taxon>Fungi</taxon>
        <taxon>Dikarya</taxon>
        <taxon>Ascomycota</taxon>
        <taxon>Pezizomycotina</taxon>
        <taxon>Sordariomycetes</taxon>
        <taxon>Hypocreomycetidae</taxon>
        <taxon>Glomerellales</taxon>
        <taxon>Glomerellaceae</taxon>
        <taxon>Colletotrichum</taxon>
        <taxon>Colletotrichum acutatum species complex</taxon>
    </lineage>
</organism>
<keyword evidence="2" id="KW-1185">Reference proteome</keyword>
<dbReference type="Proteomes" id="UP001227543">
    <property type="component" value="Unassembled WGS sequence"/>
</dbReference>
<evidence type="ECO:0000313" key="2">
    <source>
        <dbReference type="Proteomes" id="UP001227543"/>
    </source>
</evidence>
<name>A0ABQ9RPW0_9PEZI</name>
<comment type="caution">
    <text evidence="1">The sequence shown here is derived from an EMBL/GenBank/DDBJ whole genome shotgun (WGS) entry which is preliminary data.</text>
</comment>
<evidence type="ECO:0000313" key="1">
    <source>
        <dbReference type="EMBL" id="KAK1509546.1"/>
    </source>
</evidence>
<proteinExistence type="predicted"/>
<sequence length="22" mass="2463">MANRVWTWGSTAAEAPCLRRSV</sequence>
<reference evidence="1 2" key="1">
    <citation type="submission" date="2016-10" db="EMBL/GenBank/DDBJ databases">
        <title>The genome sequence of Colletotrichum fioriniae PJ7.</title>
        <authorList>
            <person name="Baroncelli R."/>
        </authorList>
    </citation>
    <scope>NUCLEOTIDE SEQUENCE [LARGE SCALE GENOMIC DNA]</scope>
    <source>
        <strain evidence="1 2">Tom-12</strain>
    </source>
</reference>
<dbReference type="EMBL" id="MLFU01000004">
    <property type="protein sequence ID" value="KAK1509546.1"/>
    <property type="molecule type" value="Genomic_DNA"/>
</dbReference>
<accession>A0ABQ9RPW0</accession>
<protein>
    <submittedName>
        <fullName evidence="1">Uncharacterized protein</fullName>
    </submittedName>
</protein>